<evidence type="ECO:0000313" key="2">
    <source>
        <dbReference type="EMBL" id="KYM77337.1"/>
    </source>
</evidence>
<name>A0A195AZ72_9HYME</name>
<dbReference type="EMBL" id="KQ976701">
    <property type="protein sequence ID" value="KYM77337.1"/>
    <property type="molecule type" value="Genomic_DNA"/>
</dbReference>
<proteinExistence type="predicted"/>
<dbReference type="Proteomes" id="UP000078540">
    <property type="component" value="Unassembled WGS sequence"/>
</dbReference>
<protein>
    <submittedName>
        <fullName evidence="2">Uncharacterized protein</fullName>
    </submittedName>
</protein>
<feature type="region of interest" description="Disordered" evidence="1">
    <location>
        <begin position="11"/>
        <end position="94"/>
    </location>
</feature>
<accession>A0A195AZ72</accession>
<gene>
    <name evidence="2" type="ORF">ALC53_12318</name>
</gene>
<evidence type="ECO:0000313" key="3">
    <source>
        <dbReference type="Proteomes" id="UP000078540"/>
    </source>
</evidence>
<organism evidence="2 3">
    <name type="scientific">Atta colombica</name>
    <dbReference type="NCBI Taxonomy" id="520822"/>
    <lineage>
        <taxon>Eukaryota</taxon>
        <taxon>Metazoa</taxon>
        <taxon>Ecdysozoa</taxon>
        <taxon>Arthropoda</taxon>
        <taxon>Hexapoda</taxon>
        <taxon>Insecta</taxon>
        <taxon>Pterygota</taxon>
        <taxon>Neoptera</taxon>
        <taxon>Endopterygota</taxon>
        <taxon>Hymenoptera</taxon>
        <taxon>Apocrita</taxon>
        <taxon>Aculeata</taxon>
        <taxon>Formicoidea</taxon>
        <taxon>Formicidae</taxon>
        <taxon>Myrmicinae</taxon>
        <taxon>Atta</taxon>
    </lineage>
</organism>
<feature type="compositionally biased region" description="Basic and acidic residues" evidence="1">
    <location>
        <begin position="39"/>
        <end position="93"/>
    </location>
</feature>
<dbReference type="AlphaFoldDB" id="A0A195AZ72"/>
<sequence>MSTVMAVCLRDIKASLHDERQQTGRNRRKEEAAIAPTKRRAEGLKRNRNDEEERKCQMQGWEIDRKRERENDEREKKESGPTRGEREREEEIGACKSTMKARNLNSLCFTMIAVQKSQSLPSRFARVIAVFVAITAFDNDVARRLFH</sequence>
<evidence type="ECO:0000256" key="1">
    <source>
        <dbReference type="SAM" id="MobiDB-lite"/>
    </source>
</evidence>
<keyword evidence="3" id="KW-1185">Reference proteome</keyword>
<reference evidence="2 3" key="1">
    <citation type="submission" date="2015-09" db="EMBL/GenBank/DDBJ databases">
        <title>Atta colombica WGS genome.</title>
        <authorList>
            <person name="Nygaard S."/>
            <person name="Hu H."/>
            <person name="Boomsma J."/>
            <person name="Zhang G."/>
        </authorList>
    </citation>
    <scope>NUCLEOTIDE SEQUENCE [LARGE SCALE GENOMIC DNA]</scope>
    <source>
        <strain evidence="2">Treedump-2</strain>
        <tissue evidence="2">Whole body</tissue>
    </source>
</reference>
<feature type="compositionally biased region" description="Basic and acidic residues" evidence="1">
    <location>
        <begin position="11"/>
        <end position="32"/>
    </location>
</feature>